<dbReference type="KEGG" id="tsph:KIH39_01340"/>
<dbReference type="RefSeq" id="WP_213497481.1">
    <property type="nucleotide sequence ID" value="NZ_CP074694.1"/>
</dbReference>
<name>A0A8E6B7A5_9BACT</name>
<dbReference type="Pfam" id="PF10994">
    <property type="entry name" value="DUF2817"/>
    <property type="match status" value="1"/>
</dbReference>
<accession>A0A8E6B7A5</accession>
<reference evidence="1" key="1">
    <citation type="submission" date="2021-05" db="EMBL/GenBank/DDBJ databases">
        <title>Complete genome sequence of the cellulolytic planctomycete Telmatocola sphagniphila SP2T and characterization of the first cellulase from planctomycetes.</title>
        <authorList>
            <person name="Rakitin A.L."/>
            <person name="Beletsky A.V."/>
            <person name="Naumoff D.G."/>
            <person name="Kulichevskaya I.S."/>
            <person name="Mardanov A.V."/>
            <person name="Ravin N.V."/>
            <person name="Dedysh S.N."/>
        </authorList>
    </citation>
    <scope>NUCLEOTIDE SEQUENCE</scope>
    <source>
        <strain evidence="1">SP2T</strain>
    </source>
</reference>
<dbReference type="EMBL" id="CP074694">
    <property type="protein sequence ID" value="QVL32589.1"/>
    <property type="molecule type" value="Genomic_DNA"/>
</dbReference>
<sequence length="365" mass="41080">MQNRALFSDNYRQARERFRNLARQLNWVLEAHAIGLSDSEGEPLTIDVAIKPGTNNSRALVVSSGLHGIEGFFGSAVQLALMNDWKENPASVPGQRLVFIHGLNPYGFHFLRRFDSESIDPNRNFLLEGESFAGSPPGYKIFDGMLNPKRPPSRFEFFTLRALLMIARHGLPALKEAIVTGQYEFPKGLFFGGARPCITQQILKAKLADWIGESSEIMHLDFHTGLGPWSTYKLLLDVSMPPSQVSYLNEIFGAPNIEVSRASGVSYKTRGGFGPWLASQFPDRRYFYLCAEFGTYGPIRVLGALRAENQAHHWSRDTGKSQDRTKRVLQDTFCPNSPQWRAQVLRDSRALVNRAIDGQDFTKTH</sequence>
<dbReference type="InterPro" id="IPR021259">
    <property type="entry name" value="DUF2817"/>
</dbReference>
<dbReference type="CDD" id="cd06233">
    <property type="entry name" value="M14-like"/>
    <property type="match status" value="1"/>
</dbReference>
<keyword evidence="2" id="KW-1185">Reference proteome</keyword>
<dbReference type="Gene3D" id="3.40.630.10">
    <property type="entry name" value="Zn peptidases"/>
    <property type="match status" value="1"/>
</dbReference>
<dbReference type="Proteomes" id="UP000676194">
    <property type="component" value="Chromosome"/>
</dbReference>
<evidence type="ECO:0000313" key="2">
    <source>
        <dbReference type="Proteomes" id="UP000676194"/>
    </source>
</evidence>
<organism evidence="1 2">
    <name type="scientific">Telmatocola sphagniphila</name>
    <dbReference type="NCBI Taxonomy" id="1123043"/>
    <lineage>
        <taxon>Bacteria</taxon>
        <taxon>Pseudomonadati</taxon>
        <taxon>Planctomycetota</taxon>
        <taxon>Planctomycetia</taxon>
        <taxon>Gemmatales</taxon>
        <taxon>Gemmataceae</taxon>
    </lineage>
</organism>
<dbReference type="AlphaFoldDB" id="A0A8E6B7A5"/>
<dbReference type="SUPFAM" id="SSF53187">
    <property type="entry name" value="Zn-dependent exopeptidases"/>
    <property type="match status" value="1"/>
</dbReference>
<gene>
    <name evidence="1" type="ORF">KIH39_01340</name>
</gene>
<evidence type="ECO:0000313" key="1">
    <source>
        <dbReference type="EMBL" id="QVL32589.1"/>
    </source>
</evidence>
<protein>
    <submittedName>
        <fullName evidence="1">DUF2817 domain-containing protein</fullName>
    </submittedName>
</protein>
<proteinExistence type="predicted"/>